<evidence type="ECO:0008006" key="2">
    <source>
        <dbReference type="Google" id="ProtNLM"/>
    </source>
</evidence>
<evidence type="ECO:0000313" key="1">
    <source>
        <dbReference type="EMBL" id="HGI44048.1"/>
    </source>
</evidence>
<comment type="caution">
    <text evidence="1">The sequence shown here is derived from an EMBL/GenBank/DDBJ whole genome shotgun (WGS) entry which is preliminary data.</text>
</comment>
<name>A0A7C4FEI0_THEPE</name>
<accession>A0A7C4FEI0</accession>
<sequence length="170" mass="19296">MSLAVADTCLLINWLSFRRWEDIFRLSHRVLLPGIMVPELRSERVKSRVEELAYRGRLVILPRVDYVDREALRIFNLINSTPGLPRIDEPEAYGLAYAALHGIPFLTDNASPKVAARSLSSLRGVVVYDSLDLLVMLYRGSELRSAVEEFMSDTSVTFSKERLREAGVEL</sequence>
<proteinExistence type="predicted"/>
<protein>
    <recommendedName>
        <fullName evidence="2">DNA-binding protein</fullName>
    </recommendedName>
</protein>
<organism evidence="1">
    <name type="scientific">Thermofilum pendens</name>
    <dbReference type="NCBI Taxonomy" id="2269"/>
    <lineage>
        <taxon>Archaea</taxon>
        <taxon>Thermoproteota</taxon>
        <taxon>Thermoprotei</taxon>
        <taxon>Thermofilales</taxon>
        <taxon>Thermofilaceae</taxon>
        <taxon>Thermofilum</taxon>
    </lineage>
</organism>
<gene>
    <name evidence="1" type="ORF">ENV17_06670</name>
</gene>
<dbReference type="EMBL" id="DTFI01000179">
    <property type="protein sequence ID" value="HGI44048.1"/>
    <property type="molecule type" value="Genomic_DNA"/>
</dbReference>
<reference evidence="1" key="1">
    <citation type="journal article" date="2020" name="mSystems">
        <title>Genome- and Community-Level Interaction Insights into Carbon Utilization and Element Cycling Functions of Hydrothermarchaeota in Hydrothermal Sediment.</title>
        <authorList>
            <person name="Zhou Z."/>
            <person name="Liu Y."/>
            <person name="Xu W."/>
            <person name="Pan J."/>
            <person name="Luo Z.H."/>
            <person name="Li M."/>
        </authorList>
    </citation>
    <scope>NUCLEOTIDE SEQUENCE [LARGE SCALE GENOMIC DNA]</scope>
    <source>
        <strain evidence="1">SpSt-735</strain>
    </source>
</reference>
<dbReference type="AlphaFoldDB" id="A0A7C4FEI0"/>